<dbReference type="AlphaFoldDB" id="A0AAW2I3R0"/>
<protein>
    <recommendedName>
        <fullName evidence="2">Protein quiver</fullName>
    </recommendedName>
</protein>
<accession>A0AAW2I3R0</accession>
<proteinExistence type="predicted"/>
<reference evidence="1" key="1">
    <citation type="journal article" date="2024" name="Gigascience">
        <title>Chromosome-level genome of the poultry shaft louse Menopon gallinae provides insight into the host-switching and adaptive evolution of parasitic lice.</title>
        <authorList>
            <person name="Xu Y."/>
            <person name="Ma L."/>
            <person name="Liu S."/>
            <person name="Liang Y."/>
            <person name="Liu Q."/>
            <person name="He Z."/>
            <person name="Tian L."/>
            <person name="Duan Y."/>
            <person name="Cai W."/>
            <person name="Li H."/>
            <person name="Song F."/>
        </authorList>
    </citation>
    <scope>NUCLEOTIDE SEQUENCE</scope>
    <source>
        <strain evidence="1">Cailab_2023a</strain>
    </source>
</reference>
<comment type="caution">
    <text evidence="1">The sequence shown here is derived from an EMBL/GenBank/DDBJ whole genome shotgun (WGS) entry which is preliminary data.</text>
</comment>
<evidence type="ECO:0000313" key="1">
    <source>
        <dbReference type="EMBL" id="KAL0276292.1"/>
    </source>
</evidence>
<evidence type="ECO:0008006" key="2">
    <source>
        <dbReference type="Google" id="ProtNLM"/>
    </source>
</evidence>
<sequence length="126" mass="14704">MISEAEAVSCYVCSWNPQDKELESDRCSSGNFDEHRVRYIDCYLGCEVMKILDSNGELLMFYRNCLMASPNKLDYDRSHKKKTVMTDEEMYACDSDLCNTAVARKSNILFMFFTMLLSKILFYEFS</sequence>
<gene>
    <name evidence="1" type="ORF">PYX00_003891</name>
</gene>
<dbReference type="EMBL" id="JARGDH010000002">
    <property type="protein sequence ID" value="KAL0276292.1"/>
    <property type="molecule type" value="Genomic_DNA"/>
</dbReference>
<name>A0AAW2I3R0_9NEOP</name>
<organism evidence="1">
    <name type="scientific">Menopon gallinae</name>
    <name type="common">poultry shaft louse</name>
    <dbReference type="NCBI Taxonomy" id="328185"/>
    <lineage>
        <taxon>Eukaryota</taxon>
        <taxon>Metazoa</taxon>
        <taxon>Ecdysozoa</taxon>
        <taxon>Arthropoda</taxon>
        <taxon>Hexapoda</taxon>
        <taxon>Insecta</taxon>
        <taxon>Pterygota</taxon>
        <taxon>Neoptera</taxon>
        <taxon>Paraneoptera</taxon>
        <taxon>Psocodea</taxon>
        <taxon>Troctomorpha</taxon>
        <taxon>Phthiraptera</taxon>
        <taxon>Amblycera</taxon>
        <taxon>Menoponidae</taxon>
        <taxon>Menopon</taxon>
    </lineage>
</organism>